<dbReference type="InterPro" id="IPR052349">
    <property type="entry name" value="Metallo-hydrolase_Enzymes"/>
</dbReference>
<evidence type="ECO:0000259" key="1">
    <source>
        <dbReference type="Pfam" id="PF07969"/>
    </source>
</evidence>
<evidence type="ECO:0000313" key="2">
    <source>
        <dbReference type="EMBL" id="BBH53500.1"/>
    </source>
</evidence>
<dbReference type="Proteomes" id="UP000291236">
    <property type="component" value="Chromosome"/>
</dbReference>
<dbReference type="PANTHER" id="PTHR32027:SF0">
    <property type="entry name" value="CYTOSINE DEAMINASE"/>
    <property type="match status" value="1"/>
</dbReference>
<dbReference type="Gene3D" id="3.20.20.140">
    <property type="entry name" value="Metal-dependent hydrolases"/>
    <property type="match status" value="1"/>
</dbReference>
<gene>
    <name evidence="2" type="ORF">JCM31447_19440</name>
</gene>
<dbReference type="InterPro" id="IPR013108">
    <property type="entry name" value="Amidohydro_3"/>
</dbReference>
<dbReference type="AlphaFoldDB" id="A0A4P2VNE1"/>
<dbReference type="Pfam" id="PF07969">
    <property type="entry name" value="Amidohydro_3"/>
    <property type="match status" value="1"/>
</dbReference>
<feature type="domain" description="Amidohydrolase 3" evidence="1">
    <location>
        <begin position="158"/>
        <end position="326"/>
    </location>
</feature>
<dbReference type="SUPFAM" id="SSF51556">
    <property type="entry name" value="Metallo-dependent hydrolases"/>
    <property type="match status" value="1"/>
</dbReference>
<sequence length="326" mass="36456">MWNPFAKLSETIAGHGGFVNAHAHFDRAYSVSLSDFNDAHGSVNSHLFDKWKLVDKFKKNASEEIYYHHILAALNNQHEQGVRHCLSFIDCDPIAEERALRAALKAKNFVARNYKMNFLIACQTLKGVLQKDARQWFEKSLEHVDIIGGLPGVDAGQEKEHLDVLLKAAKETGKRVHVHVDQLNCAEEKETELLANKVIEWGLEGKVTAVHGISIAAHNKEYRSELYKLCRDAGLSFVACPTAWIDSRRTEVLAPSHNSVTPIDEMIPAGLTVALGSDNICDIYKPFAEGNMLTELKILLEANHYYDMDELIRIATVNGLKVLGLD</sequence>
<keyword evidence="3" id="KW-1185">Reference proteome</keyword>
<reference evidence="2 3" key="1">
    <citation type="submission" date="2018-12" db="EMBL/GenBank/DDBJ databases">
        <title>Rubrispira sanarue gen. nov., sp., nov., a member of the order Silvanigrellales, isolated from a brackish lake in Hamamatsu Japan.</title>
        <authorList>
            <person name="Maejima Y."/>
            <person name="Iino T."/>
            <person name="Muraguchi Y."/>
            <person name="Fukuda K."/>
            <person name="Nojiri H."/>
            <person name="Ohkuma M."/>
            <person name="Moriuchi R."/>
            <person name="Dohra H."/>
            <person name="Kimbara K."/>
            <person name="Shintani M."/>
        </authorList>
    </citation>
    <scope>NUCLEOTIDE SEQUENCE [LARGE SCALE GENOMIC DNA]</scope>
    <source>
        <strain evidence="2 3">RF1110005</strain>
    </source>
</reference>
<dbReference type="KEGG" id="sbf:JCM31447_19440"/>
<dbReference type="EMBL" id="AP019368">
    <property type="protein sequence ID" value="BBH53500.1"/>
    <property type="molecule type" value="Genomic_DNA"/>
</dbReference>
<organism evidence="2 3">
    <name type="scientific">Fluviispira sanaruensis</name>
    <dbReference type="NCBI Taxonomy" id="2493639"/>
    <lineage>
        <taxon>Bacteria</taxon>
        <taxon>Pseudomonadati</taxon>
        <taxon>Bdellovibrionota</taxon>
        <taxon>Oligoflexia</taxon>
        <taxon>Silvanigrellales</taxon>
        <taxon>Silvanigrellaceae</taxon>
        <taxon>Fluviispira</taxon>
    </lineage>
</organism>
<dbReference type="PANTHER" id="PTHR32027">
    <property type="entry name" value="CYTOSINE DEAMINASE"/>
    <property type="match status" value="1"/>
</dbReference>
<name>A0A4P2VNE1_FLUSA</name>
<proteinExistence type="predicted"/>
<protein>
    <recommendedName>
        <fullName evidence="1">Amidohydrolase 3 domain-containing protein</fullName>
    </recommendedName>
</protein>
<dbReference type="RefSeq" id="WP_130609453.1">
    <property type="nucleotide sequence ID" value="NZ_AP019368.1"/>
</dbReference>
<dbReference type="InterPro" id="IPR032466">
    <property type="entry name" value="Metal_Hydrolase"/>
</dbReference>
<dbReference type="NCBIfam" id="NF005365">
    <property type="entry name" value="PRK06886.1"/>
    <property type="match status" value="1"/>
</dbReference>
<evidence type="ECO:0000313" key="3">
    <source>
        <dbReference type="Proteomes" id="UP000291236"/>
    </source>
</evidence>
<dbReference type="OrthoDB" id="9815027at2"/>
<accession>A0A4P2VNE1</accession>
<dbReference type="GO" id="GO:0016814">
    <property type="term" value="F:hydrolase activity, acting on carbon-nitrogen (but not peptide) bonds, in cyclic amidines"/>
    <property type="evidence" value="ECO:0007669"/>
    <property type="project" value="TreeGrafter"/>
</dbReference>